<gene>
    <name evidence="1" type="ORF">X798_04300</name>
</gene>
<dbReference type="AlphaFoldDB" id="A0A183I485"/>
<protein>
    <submittedName>
        <fullName evidence="3">SCP domain-containing protein</fullName>
    </submittedName>
</protein>
<proteinExistence type="predicted"/>
<evidence type="ECO:0000313" key="3">
    <source>
        <dbReference type="WBParaSite" id="OFLC_0001455501-mRNA-1"/>
    </source>
</evidence>
<organism evidence="3">
    <name type="scientific">Onchocerca flexuosa</name>
    <dbReference type="NCBI Taxonomy" id="387005"/>
    <lineage>
        <taxon>Eukaryota</taxon>
        <taxon>Metazoa</taxon>
        <taxon>Ecdysozoa</taxon>
        <taxon>Nematoda</taxon>
        <taxon>Chromadorea</taxon>
        <taxon>Rhabditida</taxon>
        <taxon>Spirurina</taxon>
        <taxon>Spiruromorpha</taxon>
        <taxon>Filarioidea</taxon>
        <taxon>Onchocercidae</taxon>
        <taxon>Onchocerca</taxon>
    </lineage>
</organism>
<name>A0A183I485_9BILA</name>
<reference evidence="3" key="2">
    <citation type="submission" date="2016-06" db="UniProtKB">
        <authorList>
            <consortium name="WormBaseParasite"/>
        </authorList>
    </citation>
    <scope>IDENTIFICATION</scope>
</reference>
<dbReference type="EMBL" id="KZ270005">
    <property type="protein sequence ID" value="OZC08619.1"/>
    <property type="molecule type" value="Genomic_DNA"/>
</dbReference>
<reference evidence="1 2" key="1">
    <citation type="submission" date="2015-12" db="EMBL/GenBank/DDBJ databases">
        <title>Draft genome of the nematode, Onchocerca flexuosa.</title>
        <authorList>
            <person name="Mitreva M."/>
        </authorList>
    </citation>
    <scope>NUCLEOTIDE SEQUENCE [LARGE SCALE GENOMIC DNA]</scope>
    <source>
        <strain evidence="1">Red Deer</strain>
    </source>
</reference>
<accession>A0A183I485</accession>
<dbReference type="WBParaSite" id="OFLC_0001455501-mRNA-1">
    <property type="protein sequence ID" value="OFLC_0001455501-mRNA-1"/>
    <property type="gene ID" value="OFLC_0001455501"/>
</dbReference>
<keyword evidence="2" id="KW-1185">Reference proteome</keyword>
<evidence type="ECO:0000313" key="2">
    <source>
        <dbReference type="Proteomes" id="UP000242913"/>
    </source>
</evidence>
<sequence>MDRELISKYSRKKAAYGQTHSFRNDAVACLGAQKCHTRGLIVRSKEVAPNAISTILRKCACNDYYSFHAAISSGNRETSGKKERTSGVHRVEQLAGFLPLLRSNLLACILLLKLSPH</sequence>
<dbReference type="Proteomes" id="UP000242913">
    <property type="component" value="Unassembled WGS sequence"/>
</dbReference>
<evidence type="ECO:0000313" key="1">
    <source>
        <dbReference type="EMBL" id="OZC08619.1"/>
    </source>
</evidence>